<dbReference type="EMBL" id="AP006496">
    <property type="protein sequence ID" value="BAM81253.1"/>
    <property type="molecule type" value="Genomic_DNA"/>
</dbReference>
<dbReference type="STRING" id="280699.M1VJ44"/>
<evidence type="ECO:0000256" key="6">
    <source>
        <dbReference type="SAM" id="Phobius"/>
    </source>
</evidence>
<evidence type="ECO:0000256" key="5">
    <source>
        <dbReference type="SAM" id="MobiDB-lite"/>
    </source>
</evidence>
<gene>
    <name evidence="7" type="ORF">CYME_CMN150C</name>
</gene>
<proteinExistence type="inferred from homology"/>
<comment type="similarity">
    <text evidence="4">Belongs to the adenylate kinase family.</text>
</comment>
<evidence type="ECO:0000256" key="2">
    <source>
        <dbReference type="ARBA" id="ARBA00022741"/>
    </source>
</evidence>
<dbReference type="InterPro" id="IPR000850">
    <property type="entry name" value="Adenylat/UMP-CMP_kin"/>
</dbReference>
<evidence type="ECO:0000313" key="8">
    <source>
        <dbReference type="Proteomes" id="UP000007014"/>
    </source>
</evidence>
<dbReference type="Gramene" id="CMN150CT">
    <property type="protein sequence ID" value="CMN150CT"/>
    <property type="gene ID" value="CMN150C"/>
</dbReference>
<reference evidence="7 8" key="1">
    <citation type="journal article" date="2004" name="Nature">
        <title>Genome sequence of the ultrasmall unicellular red alga Cyanidioschyzon merolae 10D.</title>
        <authorList>
            <person name="Matsuzaki M."/>
            <person name="Misumi O."/>
            <person name="Shin-i T."/>
            <person name="Maruyama S."/>
            <person name="Takahara M."/>
            <person name="Miyagishima S."/>
            <person name="Mori T."/>
            <person name="Nishida K."/>
            <person name="Yagisawa F."/>
            <person name="Nishida K."/>
            <person name="Yoshida Y."/>
            <person name="Nishimura Y."/>
            <person name="Nakao S."/>
            <person name="Kobayashi T."/>
            <person name="Momoyama Y."/>
            <person name="Higashiyama T."/>
            <person name="Minoda A."/>
            <person name="Sano M."/>
            <person name="Nomoto H."/>
            <person name="Oishi K."/>
            <person name="Hayashi H."/>
            <person name="Ohta F."/>
            <person name="Nishizaka S."/>
            <person name="Haga S."/>
            <person name="Miura S."/>
            <person name="Morishita T."/>
            <person name="Kabeya Y."/>
            <person name="Terasawa K."/>
            <person name="Suzuki Y."/>
            <person name="Ishii Y."/>
            <person name="Asakawa S."/>
            <person name="Takano H."/>
            <person name="Ohta N."/>
            <person name="Kuroiwa H."/>
            <person name="Tanaka K."/>
            <person name="Shimizu N."/>
            <person name="Sugano S."/>
            <person name="Sato N."/>
            <person name="Nozaki H."/>
            <person name="Ogasawara N."/>
            <person name="Kohara Y."/>
            <person name="Kuroiwa T."/>
        </authorList>
    </citation>
    <scope>NUCLEOTIDE SEQUENCE [LARGE SCALE GENOMIC DNA]</scope>
    <source>
        <strain evidence="7 8">10D</strain>
    </source>
</reference>
<keyword evidence="2" id="KW-0547">Nucleotide-binding</keyword>
<keyword evidence="6" id="KW-0812">Transmembrane</keyword>
<dbReference type="eggNOG" id="KOG3078">
    <property type="taxonomic scope" value="Eukaryota"/>
</dbReference>
<accession>M1VJ44</accession>
<keyword evidence="6" id="KW-1133">Transmembrane helix</keyword>
<dbReference type="OrthoDB" id="439792at2759"/>
<dbReference type="InterPro" id="IPR027417">
    <property type="entry name" value="P-loop_NTPase"/>
</dbReference>
<evidence type="ECO:0000256" key="4">
    <source>
        <dbReference type="RuleBase" id="RU003330"/>
    </source>
</evidence>
<dbReference type="PRINTS" id="PR00094">
    <property type="entry name" value="ADENYLTKNASE"/>
</dbReference>
<keyword evidence="8" id="KW-1185">Reference proteome</keyword>
<dbReference type="OMA" id="IKVENTM"/>
<dbReference type="HOGENOM" id="CLU_032354_4_1_1"/>
<evidence type="ECO:0000256" key="1">
    <source>
        <dbReference type="ARBA" id="ARBA00022679"/>
    </source>
</evidence>
<dbReference type="AlphaFoldDB" id="M1VJ44"/>
<dbReference type="PROSITE" id="PS00113">
    <property type="entry name" value="ADENYLATE_KINASE"/>
    <property type="match status" value="1"/>
</dbReference>
<dbReference type="GO" id="GO:0005524">
    <property type="term" value="F:ATP binding"/>
    <property type="evidence" value="ECO:0007669"/>
    <property type="project" value="InterPro"/>
</dbReference>
<dbReference type="Proteomes" id="UP000007014">
    <property type="component" value="Chromosome 14"/>
</dbReference>
<keyword evidence="6" id="KW-0472">Membrane</keyword>
<organism evidence="7 8">
    <name type="scientific">Cyanidioschyzon merolae (strain NIES-3377 / 10D)</name>
    <name type="common">Unicellular red alga</name>
    <dbReference type="NCBI Taxonomy" id="280699"/>
    <lineage>
        <taxon>Eukaryota</taxon>
        <taxon>Rhodophyta</taxon>
        <taxon>Bangiophyceae</taxon>
        <taxon>Cyanidiales</taxon>
        <taxon>Cyanidiaceae</taxon>
        <taxon>Cyanidioschyzon</taxon>
    </lineage>
</organism>
<protein>
    <submittedName>
        <fullName evidence="7">Probable adenylate kinase</fullName>
    </submittedName>
</protein>
<dbReference type="PANTHER" id="PTHR23359">
    <property type="entry name" value="NUCLEOTIDE KINASE"/>
    <property type="match status" value="1"/>
</dbReference>
<feature type="transmembrane region" description="Helical" evidence="6">
    <location>
        <begin position="20"/>
        <end position="42"/>
    </location>
</feature>
<dbReference type="RefSeq" id="XP_005537289.1">
    <property type="nucleotide sequence ID" value="XM_005537232.1"/>
</dbReference>
<sequence length="330" mass="36108">MIDRQLPGSLAIASKMRFRWVSLAFLSGVHAPMSVSVLRWVILGAPGVGKGTYASRLARKFGLKHINFGEYLRESQLNGRGATAAAEAMRVLQQQGDLLPDSFVEPLVKDLLSDLERRSSAQQGWILDGFPRTAAQARWLDGVFPVQGALLLTLPREVLIAKLAGRRVCVTCGKTYNFMYINEAGMRMPPLLPPGCRWAPCVSPDTTVCTCPRDDTENGVPLLCEALPKGCERGTACSGRLHCRDDDRLAVVRHRLEVYESQGASVEHYYDTTGRLHRFALTGGVDAIIPHLEAFYGERAIASVRGSRHQHAAHTSMGQAPSAAATSDER</sequence>
<feature type="region of interest" description="Disordered" evidence="5">
    <location>
        <begin position="307"/>
        <end position="330"/>
    </location>
</feature>
<dbReference type="SUPFAM" id="SSF52540">
    <property type="entry name" value="P-loop containing nucleoside triphosphate hydrolases"/>
    <property type="match status" value="1"/>
</dbReference>
<dbReference type="Pfam" id="PF00406">
    <property type="entry name" value="ADK"/>
    <property type="match status" value="1"/>
</dbReference>
<dbReference type="InterPro" id="IPR033690">
    <property type="entry name" value="Adenylat_kinase_CS"/>
</dbReference>
<keyword evidence="3 4" id="KW-0418">Kinase</keyword>
<name>M1VJ44_CYAM1</name>
<dbReference type="Gene3D" id="3.40.50.300">
    <property type="entry name" value="P-loop containing nucleotide triphosphate hydrolases"/>
    <property type="match status" value="1"/>
</dbReference>
<dbReference type="HAMAP" id="MF_00235">
    <property type="entry name" value="Adenylate_kinase_Adk"/>
    <property type="match status" value="1"/>
</dbReference>
<dbReference type="GeneID" id="16995368"/>
<reference evidence="7 8" key="2">
    <citation type="journal article" date="2007" name="BMC Biol.">
        <title>A 100%-complete sequence reveals unusually simple genomic features in the hot-spring red alga Cyanidioschyzon merolae.</title>
        <authorList>
            <person name="Nozaki H."/>
            <person name="Takano H."/>
            <person name="Misumi O."/>
            <person name="Terasawa K."/>
            <person name="Matsuzaki M."/>
            <person name="Maruyama S."/>
            <person name="Nishida K."/>
            <person name="Yagisawa F."/>
            <person name="Yoshida Y."/>
            <person name="Fujiwara T."/>
            <person name="Takio S."/>
            <person name="Tamura K."/>
            <person name="Chung S.J."/>
            <person name="Nakamura S."/>
            <person name="Kuroiwa H."/>
            <person name="Tanaka K."/>
            <person name="Sato N."/>
            <person name="Kuroiwa T."/>
        </authorList>
    </citation>
    <scope>NUCLEOTIDE SEQUENCE [LARGE SCALE GENOMIC DNA]</scope>
    <source>
        <strain evidence="7 8">10D</strain>
    </source>
</reference>
<dbReference type="KEGG" id="cme:CYME_CMN150C"/>
<evidence type="ECO:0000313" key="7">
    <source>
        <dbReference type="EMBL" id="BAM81253.1"/>
    </source>
</evidence>
<dbReference type="CDD" id="cd01428">
    <property type="entry name" value="ADK"/>
    <property type="match status" value="1"/>
</dbReference>
<evidence type="ECO:0000256" key="3">
    <source>
        <dbReference type="ARBA" id="ARBA00022777"/>
    </source>
</evidence>
<keyword evidence="1 4" id="KW-0808">Transferase</keyword>
<dbReference type="GO" id="GO:0019205">
    <property type="term" value="F:nucleobase-containing compound kinase activity"/>
    <property type="evidence" value="ECO:0007669"/>
    <property type="project" value="InterPro"/>
</dbReference>
<dbReference type="GO" id="GO:0006139">
    <property type="term" value="P:nucleobase-containing compound metabolic process"/>
    <property type="evidence" value="ECO:0007669"/>
    <property type="project" value="InterPro"/>
</dbReference>